<dbReference type="Proteomes" id="UP000661649">
    <property type="component" value="Unassembled WGS sequence"/>
</dbReference>
<keyword evidence="1" id="KW-1133">Transmembrane helix</keyword>
<comment type="caution">
    <text evidence="2">The sequence shown here is derived from an EMBL/GenBank/DDBJ whole genome shotgun (WGS) entry which is preliminary data.</text>
</comment>
<name>A0ABR7P8E2_9FIRM</name>
<reference evidence="2 3" key="1">
    <citation type="submission" date="2020-08" db="EMBL/GenBank/DDBJ databases">
        <title>Genome public.</title>
        <authorList>
            <person name="Liu C."/>
            <person name="Sun Q."/>
        </authorList>
    </citation>
    <scope>NUCLEOTIDE SEQUENCE [LARGE SCALE GENOMIC DNA]</scope>
    <source>
        <strain evidence="2 3">3_YM_SP_D4_24.mj</strain>
    </source>
</reference>
<feature type="transmembrane region" description="Helical" evidence="1">
    <location>
        <begin position="45"/>
        <end position="63"/>
    </location>
</feature>
<keyword evidence="3" id="KW-1185">Reference proteome</keyword>
<evidence type="ECO:0000313" key="2">
    <source>
        <dbReference type="EMBL" id="MBC8627657.1"/>
    </source>
</evidence>
<accession>A0ABR7P8E2</accession>
<protein>
    <submittedName>
        <fullName evidence="2">Uncharacterized protein</fullName>
    </submittedName>
</protein>
<keyword evidence="1" id="KW-0472">Membrane</keyword>
<gene>
    <name evidence="2" type="ORF">H8712_03305</name>
</gene>
<feature type="transmembrane region" description="Helical" evidence="1">
    <location>
        <begin position="75"/>
        <end position="97"/>
    </location>
</feature>
<evidence type="ECO:0000256" key="1">
    <source>
        <dbReference type="SAM" id="Phobius"/>
    </source>
</evidence>
<evidence type="ECO:0000313" key="3">
    <source>
        <dbReference type="Proteomes" id="UP000661649"/>
    </source>
</evidence>
<dbReference type="EMBL" id="JACRTP010000001">
    <property type="protein sequence ID" value="MBC8627657.1"/>
    <property type="molecule type" value="Genomic_DNA"/>
</dbReference>
<proteinExistence type="predicted"/>
<organism evidence="2 3">
    <name type="scientific">Blautia stercoris</name>
    <dbReference type="NCBI Taxonomy" id="871664"/>
    <lineage>
        <taxon>Bacteria</taxon>
        <taxon>Bacillati</taxon>
        <taxon>Bacillota</taxon>
        <taxon>Clostridia</taxon>
        <taxon>Lachnospirales</taxon>
        <taxon>Lachnospiraceae</taxon>
        <taxon>Blautia</taxon>
    </lineage>
</organism>
<keyword evidence="1" id="KW-0812">Transmembrane</keyword>
<sequence>MSSEVFDLIKFFWKHYNGKGFYLYLFLGCMVLLLFLRERRKYNRYLFWYCIGGLILYWIPYTAKIIMDYAIGKTVYWRMFWLLPITFVIAYFAVSCISQLKNRLFAVVLAVLMLSGLAFSGRLVYNKDVFHKSTNYYKLPQTVLGVCDAMKKNADGEEIRAIVPDELISYVRQYDPSIHLIYGRDAGKDSRTDTMEAAIVYDVINNEEQDKETFREALALSGCNYLVLSEEHTMDWYAEEEYEKIAKIDEYCIYRIDK</sequence>
<feature type="transmembrane region" description="Helical" evidence="1">
    <location>
        <begin position="20"/>
        <end position="36"/>
    </location>
</feature>
<feature type="transmembrane region" description="Helical" evidence="1">
    <location>
        <begin position="104"/>
        <end position="125"/>
    </location>
</feature>
<dbReference type="RefSeq" id="WP_022303762.1">
    <property type="nucleotide sequence ID" value="NZ_DAWEED010000008.1"/>
</dbReference>